<dbReference type="AlphaFoldDB" id="A0A382RXL7"/>
<dbReference type="EMBL" id="UINC01124552">
    <property type="protein sequence ID" value="SVD01777.1"/>
    <property type="molecule type" value="Genomic_DNA"/>
</dbReference>
<evidence type="ECO:0000313" key="1">
    <source>
        <dbReference type="EMBL" id="SVD01777.1"/>
    </source>
</evidence>
<protein>
    <submittedName>
        <fullName evidence="1">Uncharacterized protein</fullName>
    </submittedName>
</protein>
<gene>
    <name evidence="1" type="ORF">METZ01_LOCUS354631</name>
</gene>
<organism evidence="1">
    <name type="scientific">marine metagenome</name>
    <dbReference type="NCBI Taxonomy" id="408172"/>
    <lineage>
        <taxon>unclassified sequences</taxon>
        <taxon>metagenomes</taxon>
        <taxon>ecological metagenomes</taxon>
    </lineage>
</organism>
<sequence length="31" mass="3484">MALIEPDARYITQSKGRYLVSGCAESVLRKK</sequence>
<accession>A0A382RXL7</accession>
<proteinExistence type="predicted"/>
<name>A0A382RXL7_9ZZZZ</name>
<reference evidence="1" key="1">
    <citation type="submission" date="2018-05" db="EMBL/GenBank/DDBJ databases">
        <authorList>
            <person name="Lanie J.A."/>
            <person name="Ng W.-L."/>
            <person name="Kazmierczak K.M."/>
            <person name="Andrzejewski T.M."/>
            <person name="Davidsen T.M."/>
            <person name="Wayne K.J."/>
            <person name="Tettelin H."/>
            <person name="Glass J.I."/>
            <person name="Rusch D."/>
            <person name="Podicherti R."/>
            <person name="Tsui H.-C.T."/>
            <person name="Winkler M.E."/>
        </authorList>
    </citation>
    <scope>NUCLEOTIDE SEQUENCE</scope>
</reference>